<dbReference type="Gene3D" id="3.30.70.2530">
    <property type="match status" value="1"/>
</dbReference>
<dbReference type="Gene3D" id="3.30.465.10">
    <property type="match status" value="1"/>
</dbReference>
<reference evidence="5 6" key="1">
    <citation type="submission" date="2018-03" db="EMBL/GenBank/DDBJ databases">
        <title>Genomic Encyclopedia of Archaeal and Bacterial Type Strains, Phase II (KMG-II): from individual species to whole genera.</title>
        <authorList>
            <person name="Goeker M."/>
        </authorList>
    </citation>
    <scope>NUCLEOTIDE SEQUENCE [LARGE SCALE GENOMIC DNA]</scope>
    <source>
        <strain evidence="5 6">DSM 43146</strain>
    </source>
</reference>
<dbReference type="AlphaFoldDB" id="A0A2T0JXH1"/>
<sequence length="432" mass="47960">MTTPVNARRWTNWGRNQESIAEVLTPGNVDEVTAQVNQAAERGRRIKVVGSGHSFTPIAVADDQRMFVHRLNGLVSVDGPLVTVQAGMTLSALNTVLAQNGLAMPNLGDIDAQTVAGAVSTGTHGTGLAHSTLASCVEAVTMVTANGKVERYTTGDPEFPAVRLGLGALGVMVEVTLRCVPAFTLLADERPMPLTEVLAGLDEWLPDNDHVEFFWYPYTDRASLKRNRRVDTDDQPLSRFRGWLDDDFLSNTVWQGVCAVGRRFPGAVPTFSAISARALSARTYTGPSHEVFCSTRKVKFTEMEYEVPRAALAEVLDELQRIFDRLPFKVQFPVEVRFTGPDDIWLSHGYGRESAYIAVHQYIGAPYEPYFRAVEEVCAALDGRPHWGKLHYRDAESLRAAYPRFDDFLAVRDRLDPNRVFTNDYLNRVLGP</sequence>
<protein>
    <submittedName>
        <fullName evidence="5">FAD-linked oxidoreductase</fullName>
    </submittedName>
</protein>
<dbReference type="InterPro" id="IPR016166">
    <property type="entry name" value="FAD-bd_PCMH"/>
</dbReference>
<proteinExistence type="predicted"/>
<gene>
    <name evidence="5" type="ORF">CLV67_1269</name>
</gene>
<dbReference type="GO" id="GO:0071949">
    <property type="term" value="F:FAD binding"/>
    <property type="evidence" value="ECO:0007669"/>
    <property type="project" value="InterPro"/>
</dbReference>
<dbReference type="PROSITE" id="PS51387">
    <property type="entry name" value="FAD_PCMH"/>
    <property type="match status" value="1"/>
</dbReference>
<dbReference type="InterPro" id="IPR006094">
    <property type="entry name" value="Oxid_FAD_bind_N"/>
</dbReference>
<dbReference type="OrthoDB" id="9800184at2"/>
<evidence type="ECO:0000256" key="3">
    <source>
        <dbReference type="ARBA" id="ARBA00023002"/>
    </source>
</evidence>
<dbReference type="InterPro" id="IPR016171">
    <property type="entry name" value="Vanillyl_alc_oxidase_C-sub2"/>
</dbReference>
<dbReference type="SUPFAM" id="SSF56176">
    <property type="entry name" value="FAD-binding/transporter-associated domain-like"/>
    <property type="match status" value="1"/>
</dbReference>
<keyword evidence="3" id="KW-0560">Oxidoreductase</keyword>
<evidence type="ECO:0000313" key="5">
    <source>
        <dbReference type="EMBL" id="PRX12885.1"/>
    </source>
</evidence>
<dbReference type="GO" id="GO:0080049">
    <property type="term" value="F:L-gulono-1,4-lactone dehydrogenase activity"/>
    <property type="evidence" value="ECO:0007669"/>
    <property type="project" value="TreeGrafter"/>
</dbReference>
<dbReference type="EMBL" id="PVMZ01000026">
    <property type="protein sequence ID" value="PRX12885.1"/>
    <property type="molecule type" value="Genomic_DNA"/>
</dbReference>
<dbReference type="PANTHER" id="PTHR43762">
    <property type="entry name" value="L-GULONOLACTONE OXIDASE"/>
    <property type="match status" value="1"/>
</dbReference>
<keyword evidence="1" id="KW-0285">Flavoprotein</keyword>
<evidence type="ECO:0000256" key="1">
    <source>
        <dbReference type="ARBA" id="ARBA00022630"/>
    </source>
</evidence>
<dbReference type="InterPro" id="IPR007173">
    <property type="entry name" value="ALO_C"/>
</dbReference>
<evidence type="ECO:0000256" key="2">
    <source>
        <dbReference type="ARBA" id="ARBA00022827"/>
    </source>
</evidence>
<dbReference type="InterPro" id="IPR016169">
    <property type="entry name" value="FAD-bd_PCMH_sub2"/>
</dbReference>
<feature type="domain" description="FAD-binding PCMH-type" evidence="4">
    <location>
        <begin position="16"/>
        <end position="182"/>
    </location>
</feature>
<dbReference type="Gene3D" id="3.30.70.2520">
    <property type="match status" value="1"/>
</dbReference>
<evidence type="ECO:0000259" key="4">
    <source>
        <dbReference type="PROSITE" id="PS51387"/>
    </source>
</evidence>
<dbReference type="RefSeq" id="WP_106329125.1">
    <property type="nucleotide sequence ID" value="NZ_BOMO01000150.1"/>
</dbReference>
<dbReference type="Proteomes" id="UP000239415">
    <property type="component" value="Unassembled WGS sequence"/>
</dbReference>
<dbReference type="NCBIfam" id="TIGR01679">
    <property type="entry name" value="bact_FAD_ox"/>
    <property type="match status" value="1"/>
</dbReference>
<accession>A0A2T0JXH1</accession>
<dbReference type="InterPro" id="IPR010031">
    <property type="entry name" value="FAD_lactone_oxidase-like"/>
</dbReference>
<dbReference type="SUPFAM" id="SSF55103">
    <property type="entry name" value="FAD-linked oxidases, C-terminal domain"/>
    <property type="match status" value="1"/>
</dbReference>
<dbReference type="GO" id="GO:0003885">
    <property type="term" value="F:D-arabinono-1,4-lactone oxidase activity"/>
    <property type="evidence" value="ECO:0007669"/>
    <property type="project" value="InterPro"/>
</dbReference>
<dbReference type="PIRSF" id="PIRSF000136">
    <property type="entry name" value="LGO_GLO"/>
    <property type="match status" value="1"/>
</dbReference>
<name>A0A2T0JXH1_9ACTN</name>
<dbReference type="GO" id="GO:0016020">
    <property type="term" value="C:membrane"/>
    <property type="evidence" value="ECO:0007669"/>
    <property type="project" value="InterPro"/>
</dbReference>
<dbReference type="Gene3D" id="1.10.45.10">
    <property type="entry name" value="Vanillyl-alcohol Oxidase, Chain A, domain 4"/>
    <property type="match status" value="1"/>
</dbReference>
<dbReference type="InterPro" id="IPR016167">
    <property type="entry name" value="FAD-bd_PCMH_sub1"/>
</dbReference>
<dbReference type="PANTHER" id="PTHR43762:SF1">
    <property type="entry name" value="D-ARABINONO-1,4-LACTONE OXIDASE"/>
    <property type="match status" value="1"/>
</dbReference>
<dbReference type="Pfam" id="PF01565">
    <property type="entry name" value="FAD_binding_4"/>
    <property type="match status" value="1"/>
</dbReference>
<evidence type="ECO:0000313" key="6">
    <source>
        <dbReference type="Proteomes" id="UP000239415"/>
    </source>
</evidence>
<dbReference type="Gene3D" id="3.30.43.10">
    <property type="entry name" value="Uridine Diphospho-n-acetylenolpyruvylglucosamine Reductase, domain 2"/>
    <property type="match status" value="1"/>
</dbReference>
<dbReference type="InterPro" id="IPR036318">
    <property type="entry name" value="FAD-bd_PCMH-like_sf"/>
</dbReference>
<dbReference type="Pfam" id="PF04030">
    <property type="entry name" value="ALO"/>
    <property type="match status" value="1"/>
</dbReference>
<dbReference type="InterPro" id="IPR016164">
    <property type="entry name" value="FAD-linked_Oxase-like_C"/>
</dbReference>
<comment type="caution">
    <text evidence="5">The sequence shown here is derived from an EMBL/GenBank/DDBJ whole genome shotgun (WGS) entry which is preliminary data.</text>
</comment>
<keyword evidence="6" id="KW-1185">Reference proteome</keyword>
<organism evidence="5 6">
    <name type="scientific">Actinoplanes italicus</name>
    <dbReference type="NCBI Taxonomy" id="113567"/>
    <lineage>
        <taxon>Bacteria</taxon>
        <taxon>Bacillati</taxon>
        <taxon>Actinomycetota</taxon>
        <taxon>Actinomycetes</taxon>
        <taxon>Micromonosporales</taxon>
        <taxon>Micromonosporaceae</taxon>
        <taxon>Actinoplanes</taxon>
    </lineage>
</organism>
<keyword evidence="2" id="KW-0274">FAD</keyword>